<keyword evidence="7" id="KW-1185">Reference proteome</keyword>
<organism evidence="6 7">
    <name type="scientific">Clavelina lepadiformis</name>
    <name type="common">Light-bulb sea squirt</name>
    <name type="synonym">Ascidia lepadiformis</name>
    <dbReference type="NCBI Taxonomy" id="159417"/>
    <lineage>
        <taxon>Eukaryota</taxon>
        <taxon>Metazoa</taxon>
        <taxon>Chordata</taxon>
        <taxon>Tunicata</taxon>
        <taxon>Ascidiacea</taxon>
        <taxon>Aplousobranchia</taxon>
        <taxon>Clavelinidae</taxon>
        <taxon>Clavelina</taxon>
    </lineage>
</organism>
<accession>A0ABP0GH74</accession>
<comment type="similarity">
    <text evidence="1">Belongs to the bacterial ribosomal protein bL19 family.</text>
</comment>
<dbReference type="InterPro" id="IPR008991">
    <property type="entry name" value="Translation_prot_SH3-like_sf"/>
</dbReference>
<evidence type="ECO:0000256" key="2">
    <source>
        <dbReference type="ARBA" id="ARBA00022980"/>
    </source>
</evidence>
<evidence type="ECO:0000256" key="3">
    <source>
        <dbReference type="ARBA" id="ARBA00023274"/>
    </source>
</evidence>
<name>A0ABP0GH74_CLALP</name>
<evidence type="ECO:0000256" key="5">
    <source>
        <dbReference type="ARBA" id="ARBA00035359"/>
    </source>
</evidence>
<evidence type="ECO:0000256" key="4">
    <source>
        <dbReference type="ARBA" id="ARBA00035288"/>
    </source>
</evidence>
<dbReference type="EMBL" id="CAWYQH010000119">
    <property type="protein sequence ID" value="CAK8691116.1"/>
    <property type="molecule type" value="Genomic_DNA"/>
</dbReference>
<gene>
    <name evidence="6" type="ORF">CVLEPA_LOCUS23710</name>
</gene>
<dbReference type="SUPFAM" id="SSF50104">
    <property type="entry name" value="Translation proteins SH3-like domain"/>
    <property type="match status" value="1"/>
</dbReference>
<dbReference type="InterPro" id="IPR038657">
    <property type="entry name" value="Ribosomal_bL19_sf"/>
</dbReference>
<dbReference type="InterPro" id="IPR001857">
    <property type="entry name" value="Ribosomal_bL19"/>
</dbReference>
<dbReference type="PANTHER" id="PTHR15680">
    <property type="entry name" value="RIBOSOMAL PROTEIN L19"/>
    <property type="match status" value="1"/>
</dbReference>
<comment type="caution">
    <text evidence="6">The sequence shown here is derived from an EMBL/GenBank/DDBJ whole genome shotgun (WGS) entry which is preliminary data.</text>
</comment>
<evidence type="ECO:0000256" key="1">
    <source>
        <dbReference type="ARBA" id="ARBA00005781"/>
    </source>
</evidence>
<evidence type="ECO:0000313" key="6">
    <source>
        <dbReference type="EMBL" id="CAK8691116.1"/>
    </source>
</evidence>
<proteinExistence type="inferred from homology"/>
<protein>
    <recommendedName>
        <fullName evidence="4">Large ribosomal subunit protein bL19m</fullName>
    </recommendedName>
    <alternativeName>
        <fullName evidence="5">39S ribosomal protein L19, mitochondrial</fullName>
    </alternativeName>
</protein>
<dbReference type="PANTHER" id="PTHR15680:SF9">
    <property type="entry name" value="LARGE RIBOSOMAL SUBUNIT PROTEIN BL19M"/>
    <property type="match status" value="1"/>
</dbReference>
<reference evidence="6 7" key="1">
    <citation type="submission" date="2024-02" db="EMBL/GenBank/DDBJ databases">
        <authorList>
            <person name="Daric V."/>
            <person name="Darras S."/>
        </authorList>
    </citation>
    <scope>NUCLEOTIDE SEQUENCE [LARGE SCALE GENOMIC DNA]</scope>
</reference>
<dbReference type="Proteomes" id="UP001642483">
    <property type="component" value="Unassembled WGS sequence"/>
</dbReference>
<keyword evidence="3" id="KW-0687">Ribonucleoprotein</keyword>
<keyword evidence="2" id="KW-0689">Ribosomal protein</keyword>
<dbReference type="Pfam" id="PF01245">
    <property type="entry name" value="Ribosomal_L19"/>
    <property type="match status" value="1"/>
</dbReference>
<sequence length="281" mass="33333">MNMSLLRVIRRLQSSFVAPQRPTLISTDAEKPNVEGREDANLFSLEYIPPQVQPEWHRNKLKYRLERMDCLRRRQAIDIPEFYPGSILAVTVADNYAPGKSMRFAGRCLYKDGFGLGCKFVLRNVIDNEGVEKMYHLFAPYIQKVELLRLEKWIDTDLRFLRDAADQSICEIDPNMQAESPLPKTEELPVYKGKIRLREIAMWEFLYHKQWPRPYNAYLEEHFIEEELIEREKIHWQTQSHLKYDICKHYDVTKIKAEIMDEMKDNRHRVDVADKKITADA</sequence>
<dbReference type="Gene3D" id="2.30.30.790">
    <property type="match status" value="1"/>
</dbReference>
<evidence type="ECO:0000313" key="7">
    <source>
        <dbReference type="Proteomes" id="UP001642483"/>
    </source>
</evidence>